<dbReference type="SUPFAM" id="SSF53335">
    <property type="entry name" value="S-adenosyl-L-methionine-dependent methyltransferases"/>
    <property type="match status" value="1"/>
</dbReference>
<dbReference type="RefSeq" id="WP_272010710.1">
    <property type="nucleotide sequence ID" value="NZ_JAQNDN010000028.1"/>
</dbReference>
<keyword evidence="1" id="KW-0812">Transmembrane</keyword>
<gene>
    <name evidence="3" type="ORF">POL58_47775</name>
</gene>
<evidence type="ECO:0000313" key="3">
    <source>
        <dbReference type="EMBL" id="MDC0675536.1"/>
    </source>
</evidence>
<dbReference type="InterPro" id="IPR005804">
    <property type="entry name" value="FA_desaturase_dom"/>
</dbReference>
<accession>A0ABT5BMZ1</accession>
<feature type="domain" description="Fatty acid desaturase" evidence="2">
    <location>
        <begin position="121"/>
        <end position="206"/>
    </location>
</feature>
<evidence type="ECO:0000259" key="2">
    <source>
        <dbReference type="Pfam" id="PF00487"/>
    </source>
</evidence>
<sequence length="379" mass="41324">MRLFRHTRRDAGPLLAALGLGAVGVVAVPWLVRHALLGMFSGTCTVALIVWWTSNTVAHVHLHTPILRPRALSRLLSLYLSALTLVPQTIWRARHLDHHRGQASGSLRLGLQGCVEVGVVAHLALALALVLPDMFFGAVLPGWLLGLGLCQLQGRGEHLGGHAGGISHYGRLYNWLWFNDGYHAEHHSRPGAHWTTLPALRPAEATASRRAPVLRGLSIADALVGLERLALRSPRLQTWLVERHAAALRRLAPALAGRPIDRVVVVGGGLFPRSALALAQIWPKAQVTIVDAEAEHLERAREFLAGRRDVAFVLGRYDPRSPPAADLVIVPLALVGDRAAVYAASGPPRVIHEWIWRRRGTTGVVVSPWLLKRVNLALP</sequence>
<organism evidence="3 4">
    <name type="scientific">Nannocystis radixulma</name>
    <dbReference type="NCBI Taxonomy" id="2995305"/>
    <lineage>
        <taxon>Bacteria</taxon>
        <taxon>Pseudomonadati</taxon>
        <taxon>Myxococcota</taxon>
        <taxon>Polyangia</taxon>
        <taxon>Nannocystales</taxon>
        <taxon>Nannocystaceae</taxon>
        <taxon>Nannocystis</taxon>
    </lineage>
</organism>
<feature type="transmembrane region" description="Helical" evidence="1">
    <location>
        <begin position="38"/>
        <end position="60"/>
    </location>
</feature>
<feature type="transmembrane region" description="Helical" evidence="1">
    <location>
        <begin position="119"/>
        <end position="145"/>
    </location>
</feature>
<evidence type="ECO:0000313" key="4">
    <source>
        <dbReference type="Proteomes" id="UP001217838"/>
    </source>
</evidence>
<dbReference type="GO" id="GO:0016491">
    <property type="term" value="F:oxidoreductase activity"/>
    <property type="evidence" value="ECO:0007669"/>
    <property type="project" value="UniProtKB-KW"/>
</dbReference>
<comment type="caution">
    <text evidence="3">The sequence shown here is derived from an EMBL/GenBank/DDBJ whole genome shotgun (WGS) entry which is preliminary data.</text>
</comment>
<keyword evidence="3" id="KW-0560">Oxidoreductase</keyword>
<dbReference type="Pfam" id="PF00487">
    <property type="entry name" value="FA_desaturase"/>
    <property type="match status" value="1"/>
</dbReference>
<dbReference type="InterPro" id="IPR029063">
    <property type="entry name" value="SAM-dependent_MTases_sf"/>
</dbReference>
<protein>
    <submittedName>
        <fullName evidence="3">Fatty acid desaturase</fullName>
        <ecNumber evidence="3">1.14.19.-</ecNumber>
    </submittedName>
</protein>
<keyword evidence="1" id="KW-0472">Membrane</keyword>
<dbReference type="Gene3D" id="3.40.50.150">
    <property type="entry name" value="Vaccinia Virus protein VP39"/>
    <property type="match status" value="1"/>
</dbReference>
<keyword evidence="4" id="KW-1185">Reference proteome</keyword>
<evidence type="ECO:0000256" key="1">
    <source>
        <dbReference type="SAM" id="Phobius"/>
    </source>
</evidence>
<dbReference type="Proteomes" id="UP001217838">
    <property type="component" value="Unassembled WGS sequence"/>
</dbReference>
<proteinExistence type="predicted"/>
<dbReference type="EC" id="1.14.19.-" evidence="3"/>
<reference evidence="3 4" key="1">
    <citation type="submission" date="2022-11" db="EMBL/GenBank/DDBJ databases">
        <title>Minimal conservation of predation-associated metabolite biosynthetic gene clusters underscores biosynthetic potential of Myxococcota including descriptions for ten novel species: Archangium lansinium sp. nov., Myxococcus landrumus sp. nov., Nannocystis bai.</title>
        <authorList>
            <person name="Ahearne A."/>
            <person name="Stevens C."/>
            <person name="Dowd S."/>
        </authorList>
    </citation>
    <scope>NUCLEOTIDE SEQUENCE [LARGE SCALE GENOMIC DNA]</scope>
    <source>
        <strain evidence="3 4">NCELM</strain>
    </source>
</reference>
<feature type="transmembrane region" description="Helical" evidence="1">
    <location>
        <begin position="12"/>
        <end position="32"/>
    </location>
</feature>
<name>A0ABT5BMZ1_9BACT</name>
<dbReference type="EMBL" id="JAQNDN010000028">
    <property type="protein sequence ID" value="MDC0675536.1"/>
    <property type="molecule type" value="Genomic_DNA"/>
</dbReference>
<keyword evidence="1" id="KW-1133">Transmembrane helix</keyword>